<dbReference type="EMBL" id="QTSX02004497">
    <property type="protein sequence ID" value="KAJ9064303.1"/>
    <property type="molecule type" value="Genomic_DNA"/>
</dbReference>
<comment type="caution">
    <text evidence="1">The sequence shown here is derived from an EMBL/GenBank/DDBJ whole genome shotgun (WGS) entry which is preliminary data.</text>
</comment>
<protein>
    <submittedName>
        <fullName evidence="1">Uncharacterized protein</fullName>
    </submittedName>
</protein>
<dbReference type="Proteomes" id="UP001165960">
    <property type="component" value="Unassembled WGS sequence"/>
</dbReference>
<accession>A0ACC2SPT4</accession>
<organism evidence="1 2">
    <name type="scientific">Entomophthora muscae</name>
    <dbReference type="NCBI Taxonomy" id="34485"/>
    <lineage>
        <taxon>Eukaryota</taxon>
        <taxon>Fungi</taxon>
        <taxon>Fungi incertae sedis</taxon>
        <taxon>Zoopagomycota</taxon>
        <taxon>Entomophthoromycotina</taxon>
        <taxon>Entomophthoromycetes</taxon>
        <taxon>Entomophthorales</taxon>
        <taxon>Entomophthoraceae</taxon>
        <taxon>Entomophthora</taxon>
    </lineage>
</organism>
<gene>
    <name evidence="1" type="ORF">DSO57_1032068</name>
</gene>
<sequence>MSRQDRLLSEEGAQKRRRRVIKADINSIRGLFENALKRKSPKPASPVRAFRGRPSLFPPSPKTPRTAPRVGFSTPKSSAGSLSIQPKESPNALLMALCSDLPASPSEQEDDIDILREAPGNHTPFISETTRFSGLESLQEKRESSKRLSLHALTPQPLTASHDDSSTFDISLPNIFTQSGVGISEEIRNAFQERLSITPLNRSYISDITNSFSNTENLSFVLSPSARAVGTEDPILNSPREQRESPHFEVSADFLKMSPNQDSLNLDASPTALLDVSTNTITPGHKDIGSSPAQPGEMPPNDEWADLSANKSRHEDSLQDDPIAFKANHSANLRRDETAYLQSSDVHAATTADLQYNQTIDTINDLSDNQYDVMADKPNLTPDPQVDDILDSIDNPQYVESIAKLSDTANPLADLTIDKPKDVAEPHHDEMTDKSNSIVDPHFSETIDKLDDFADENINDLADYGDFAGKADAISLQHEDTASLRFEDVPDKDNNPLDIFTDFEFKASPPKKEVSTAEIAEREAFGDFDPLSLGLEDMPAKVPAAKFPGRKGPKMEERFSILALNLGRLGLGLKTKAKPTRSSGRNLKSSEGITVPNLPDSLIKGIAEMSLQGASGGLRLSPEALPALQRATFLYFQQTSHQLAAYSKHAGRQTIDASDAKLLMKRQGMINERNSAVTVLRSGLPQEFLELTEFGPGVSKK</sequence>
<proteinExistence type="predicted"/>
<name>A0ACC2SPT4_9FUNG</name>
<reference evidence="1" key="1">
    <citation type="submission" date="2022-04" db="EMBL/GenBank/DDBJ databases">
        <title>Genome of the entomopathogenic fungus Entomophthora muscae.</title>
        <authorList>
            <person name="Elya C."/>
            <person name="Lovett B.R."/>
            <person name="Lee E."/>
            <person name="Macias A.M."/>
            <person name="Hajek A.E."/>
            <person name="De Bivort B.L."/>
            <person name="Kasson M.T."/>
            <person name="De Fine Licht H.H."/>
            <person name="Stajich J.E."/>
        </authorList>
    </citation>
    <scope>NUCLEOTIDE SEQUENCE</scope>
    <source>
        <strain evidence="1">Berkeley</strain>
    </source>
</reference>
<keyword evidence="2" id="KW-1185">Reference proteome</keyword>
<evidence type="ECO:0000313" key="2">
    <source>
        <dbReference type="Proteomes" id="UP001165960"/>
    </source>
</evidence>
<evidence type="ECO:0000313" key="1">
    <source>
        <dbReference type="EMBL" id="KAJ9064303.1"/>
    </source>
</evidence>